<evidence type="ECO:0000256" key="1">
    <source>
        <dbReference type="SAM" id="MobiDB-lite"/>
    </source>
</evidence>
<feature type="compositionally biased region" description="Basic and acidic residues" evidence="1">
    <location>
        <begin position="547"/>
        <end position="563"/>
    </location>
</feature>
<keyword evidence="2" id="KW-1133">Transmembrane helix</keyword>
<evidence type="ECO:0000256" key="2">
    <source>
        <dbReference type="SAM" id="Phobius"/>
    </source>
</evidence>
<keyword evidence="2" id="KW-0812">Transmembrane</keyword>
<reference evidence="3 4" key="1">
    <citation type="submission" date="2024-04" db="EMBL/GenBank/DDBJ databases">
        <title>Phyllosticta paracitricarpa is synonymous to the EU quarantine fungus P. citricarpa based on phylogenomic analyses.</title>
        <authorList>
            <consortium name="Lawrence Berkeley National Laboratory"/>
            <person name="Van Ingen-Buijs V.A."/>
            <person name="Van Westerhoven A.C."/>
            <person name="Haridas S."/>
            <person name="Skiadas P."/>
            <person name="Martin F."/>
            <person name="Groenewald J.Z."/>
            <person name="Crous P.W."/>
            <person name="Seidl M.F."/>
        </authorList>
    </citation>
    <scope>NUCLEOTIDE SEQUENCE [LARGE SCALE GENOMIC DNA]</scope>
    <source>
        <strain evidence="3 4">CBS 123371</strain>
    </source>
</reference>
<comment type="caution">
    <text evidence="3">The sequence shown here is derived from an EMBL/GenBank/DDBJ whole genome shotgun (WGS) entry which is preliminary data.</text>
</comment>
<proteinExistence type="predicted"/>
<feature type="transmembrane region" description="Helical" evidence="2">
    <location>
        <begin position="235"/>
        <end position="253"/>
    </location>
</feature>
<organism evidence="3 4">
    <name type="scientific">Phyllosticta citriasiana</name>
    <dbReference type="NCBI Taxonomy" id="595635"/>
    <lineage>
        <taxon>Eukaryota</taxon>
        <taxon>Fungi</taxon>
        <taxon>Dikarya</taxon>
        <taxon>Ascomycota</taxon>
        <taxon>Pezizomycotina</taxon>
        <taxon>Dothideomycetes</taxon>
        <taxon>Dothideomycetes incertae sedis</taxon>
        <taxon>Botryosphaeriales</taxon>
        <taxon>Phyllostictaceae</taxon>
        <taxon>Phyllosticta</taxon>
    </lineage>
</organism>
<feature type="compositionally biased region" description="Acidic residues" evidence="1">
    <location>
        <begin position="151"/>
        <end position="166"/>
    </location>
</feature>
<feature type="region of interest" description="Disordered" evidence="1">
    <location>
        <begin position="136"/>
        <end position="209"/>
    </location>
</feature>
<dbReference type="InterPro" id="IPR021822">
    <property type="entry name" value="DUF3405"/>
</dbReference>
<evidence type="ECO:0000313" key="3">
    <source>
        <dbReference type="EMBL" id="KAK7522352.1"/>
    </source>
</evidence>
<dbReference type="PANTHER" id="PTHR36205">
    <property type="entry name" value="CHROMOSOME 19, WHOLE GENOME SHOTGUN SEQUENCE"/>
    <property type="match status" value="1"/>
</dbReference>
<keyword evidence="2" id="KW-0472">Membrane</keyword>
<feature type="compositionally biased region" description="Polar residues" evidence="1">
    <location>
        <begin position="769"/>
        <end position="781"/>
    </location>
</feature>
<feature type="region of interest" description="Disordered" evidence="1">
    <location>
        <begin position="524"/>
        <end position="579"/>
    </location>
</feature>
<name>A0ABR1L0J4_9PEZI</name>
<evidence type="ECO:0000313" key="4">
    <source>
        <dbReference type="Proteomes" id="UP001363622"/>
    </source>
</evidence>
<dbReference type="EMBL" id="JBBPHU010000002">
    <property type="protein sequence ID" value="KAK7522352.1"/>
    <property type="molecule type" value="Genomic_DNA"/>
</dbReference>
<feature type="region of interest" description="Disordered" evidence="1">
    <location>
        <begin position="769"/>
        <end position="824"/>
    </location>
</feature>
<feature type="compositionally biased region" description="Basic residues" evidence="1">
    <location>
        <begin position="196"/>
        <end position="207"/>
    </location>
</feature>
<feature type="region of interest" description="Disordered" evidence="1">
    <location>
        <begin position="313"/>
        <end position="349"/>
    </location>
</feature>
<keyword evidence="4" id="KW-1185">Reference proteome</keyword>
<dbReference type="PANTHER" id="PTHR36205:SF1">
    <property type="entry name" value="MAJOR FACILITATOR SUPERFAMILY TRANSPORTER"/>
    <property type="match status" value="1"/>
</dbReference>
<feature type="compositionally biased region" description="Polar residues" evidence="1">
    <location>
        <begin position="167"/>
        <end position="179"/>
    </location>
</feature>
<feature type="compositionally biased region" description="Basic and acidic residues" evidence="1">
    <location>
        <begin position="318"/>
        <end position="330"/>
    </location>
</feature>
<gene>
    <name evidence="3" type="ORF">IWZ03DRAFT_371028</name>
</gene>
<feature type="compositionally biased region" description="Acidic residues" evidence="1">
    <location>
        <begin position="809"/>
        <end position="818"/>
    </location>
</feature>
<feature type="compositionally biased region" description="Basic and acidic residues" evidence="1">
    <location>
        <begin position="789"/>
        <end position="801"/>
    </location>
</feature>
<sequence length="1028" mass="116830">MHAHGLCQGLTTPPQALAVDQMLRCRCLDACSAVPTHLSATTKTTTCCSFALRWHHLHLASCGSINPIHLAPPPLLKPFRLGSHFPKPPSAPSAPPSRRLPPPSLYRYNKPPLAPSPHVTTDVMPASNFFRNAKRTLRPYDPLPGGNSYLDDPDEAYGLEKDESDYNDSSVHSSPSTYGSGVMQPMMMPQNAPSGYRHRSNSIKRKQSLSAAAAQTASIPFYPNPRIARRRFSRWFALALGGSVIFFIIWLSAMGRRSHLAVETGIAKEPDPPPPWEAFPFLKRYHGGIRTLVNVSDNKPEYPGAGFNASELLQVGGKEGRGPPKKRSETGGEGWSFEDERNRDHGLPPMQVFSPYPAYGSAEYVREYGAEVKTCYLDEKTKQRMPQVRVYPGVVRGSPENVMGSYEIFGLRDDICFERFGRLGPYGWGYSKKHGGSGAGLEGDREGAEQVWQDDDMVDFREVKWAQVQQRCIESNKHRFRPRPKDIGQAENHFYFHGLQEEKQEYEEPEAPKLKARDAEAVKAETEEESGATIKPFKPVGLEEGTEEKVAKKPESDSGEAKPFRVVNTGSGEKPRQAKKTLPRTAVIIRTWHDFHYDDEDLFYLRALVTELALNSGGEYEVHFLIHVKDNDLPIWSDEETYQRVLDESLPEEFRGMGTLWTERQMSLIYGGLAESNYRDLPVYGVYRSTYLPMQHFAHMHPEYDFFWHWEMDARYTGHYYHLFDKVSAWAREQPRKGLWERNARFYVPTEHGSWDDFKHMVRVQTEHGTSSKSNIWNQMAKNDPNVPDDVKADSAPRADRPIWGPEHPEDDEIDSENDPLPPRTMVEDKYQWGVGEEADLITLNPLFDPDGTNWILAGDVTGYNTTSKLPPRRTAIITASRLSRRLLMQMHRDTSRRRRTMFSEMWPGTTALHHGLKAVYAPHPVFIDRRWPTDFLAATMNGGRNGASGGSRLSVFSDERQHNFKGQTWYYNAGFAPNLWRRWLGYVVDNDGGEHEEVWGEGRMCLRAALVHPVKDVELVTEHREGE</sequence>
<dbReference type="Pfam" id="PF11885">
    <property type="entry name" value="DUF3405"/>
    <property type="match status" value="1"/>
</dbReference>
<feature type="region of interest" description="Disordered" evidence="1">
    <location>
        <begin position="81"/>
        <end position="120"/>
    </location>
</feature>
<protein>
    <submittedName>
        <fullName evidence="3">Uncharacterized protein</fullName>
    </submittedName>
</protein>
<feature type="compositionally biased region" description="Pro residues" evidence="1">
    <location>
        <begin position="86"/>
        <end position="104"/>
    </location>
</feature>
<accession>A0ABR1L0J4</accession>
<dbReference type="Proteomes" id="UP001363622">
    <property type="component" value="Unassembled WGS sequence"/>
</dbReference>